<reference evidence="1 2" key="1">
    <citation type="submission" date="2021-05" db="EMBL/GenBank/DDBJ databases">
        <title>A novel Methanospirillum isolate from a pyrite-forming mixed culture.</title>
        <authorList>
            <person name="Bunk B."/>
            <person name="Sproer C."/>
            <person name="Spring S."/>
            <person name="Pester M."/>
        </authorList>
    </citation>
    <scope>NUCLEOTIDE SEQUENCE [LARGE SCALE GENOMIC DNA]</scope>
    <source>
        <strain evidence="1 2">J.3.6.1-F.2.7.3</strain>
    </source>
</reference>
<dbReference type="RefSeq" id="WP_214419174.1">
    <property type="nucleotide sequence ID" value="NZ_CP075546.1"/>
</dbReference>
<sequence>MKDPVSIRFNLVNTDFFLSQADVYILKYPRGLRGVEEKAAKKFRDNGVNILPHLPALNEYSLFESNGIFPAKKILYIGVPYLHDFGYHEIHLFAKKSLLILKSEMIDVSEINVTIHGANYGLNLHEAFQSEIHGFIDAIHENAYPKSLKTITISEKKLSYYLECKKILEQLLPDGYYPRNNSDVTLSPQNNPDNRLIFISCKSEDFKLASLFYEYLNNMGKRVFFSEKSIPAIGNANSYVIG</sequence>
<gene>
    <name evidence="1" type="ORF">KHC33_13655</name>
</gene>
<dbReference type="GeneID" id="65098249"/>
<dbReference type="EMBL" id="CP075546">
    <property type="protein sequence ID" value="QVV88359.1"/>
    <property type="molecule type" value="Genomic_DNA"/>
</dbReference>
<dbReference type="KEGG" id="mrtj:KHC33_13655"/>
<evidence type="ECO:0000313" key="1">
    <source>
        <dbReference type="EMBL" id="QVV88359.1"/>
    </source>
</evidence>
<organism evidence="1 2">
    <name type="scientific">Methanospirillum purgamenti</name>
    <dbReference type="NCBI Taxonomy" id="2834276"/>
    <lineage>
        <taxon>Archaea</taxon>
        <taxon>Methanobacteriati</taxon>
        <taxon>Methanobacteriota</taxon>
        <taxon>Stenosarchaea group</taxon>
        <taxon>Methanomicrobia</taxon>
        <taxon>Methanomicrobiales</taxon>
        <taxon>Methanospirillaceae</taxon>
        <taxon>Methanospirillum</taxon>
    </lineage>
</organism>
<dbReference type="AlphaFoldDB" id="A0A8E7B005"/>
<dbReference type="Proteomes" id="UP000680656">
    <property type="component" value="Chromosome"/>
</dbReference>
<name>A0A8E7B005_9EURY</name>
<accession>A0A8E7B005</accession>
<protein>
    <submittedName>
        <fullName evidence="1">Uncharacterized protein</fullName>
    </submittedName>
</protein>
<keyword evidence="2" id="KW-1185">Reference proteome</keyword>
<proteinExistence type="predicted"/>
<evidence type="ECO:0000313" key="2">
    <source>
        <dbReference type="Proteomes" id="UP000680656"/>
    </source>
</evidence>